<evidence type="ECO:0000313" key="1">
    <source>
        <dbReference type="EMBL" id="GBL72841.1"/>
    </source>
</evidence>
<accession>A0A4Y1ZZA8</accession>
<gene>
    <name evidence="1" type="ORF">AVEN_128041_1</name>
</gene>
<keyword evidence="2" id="KW-1185">Reference proteome</keyword>
<dbReference type="Proteomes" id="UP000499080">
    <property type="component" value="Unassembled WGS sequence"/>
</dbReference>
<sequence>MTIRGRAMIKSEWSLIMIALFFPFRKWPIGSKEMRITDTAFALPRKGEWEIIFHKMKESSRLIPGGCWRVSGMTPLSKEFFNSSRLYDVFHADSKFI</sequence>
<organism evidence="1 2">
    <name type="scientific">Araneus ventricosus</name>
    <name type="common">Orbweaver spider</name>
    <name type="synonym">Epeira ventricosa</name>
    <dbReference type="NCBI Taxonomy" id="182803"/>
    <lineage>
        <taxon>Eukaryota</taxon>
        <taxon>Metazoa</taxon>
        <taxon>Ecdysozoa</taxon>
        <taxon>Arthropoda</taxon>
        <taxon>Chelicerata</taxon>
        <taxon>Arachnida</taxon>
        <taxon>Araneae</taxon>
        <taxon>Araneomorphae</taxon>
        <taxon>Entelegynae</taxon>
        <taxon>Araneoidea</taxon>
        <taxon>Araneidae</taxon>
        <taxon>Araneus</taxon>
    </lineage>
</organism>
<name>A0A4Y1ZZA8_ARAVE</name>
<evidence type="ECO:0000313" key="2">
    <source>
        <dbReference type="Proteomes" id="UP000499080"/>
    </source>
</evidence>
<comment type="caution">
    <text evidence="1">The sequence shown here is derived from an EMBL/GenBank/DDBJ whole genome shotgun (WGS) entry which is preliminary data.</text>
</comment>
<proteinExistence type="predicted"/>
<protein>
    <submittedName>
        <fullName evidence="1">Uncharacterized protein</fullName>
    </submittedName>
</protein>
<dbReference type="EMBL" id="BGPR01000002">
    <property type="protein sequence ID" value="GBL72841.1"/>
    <property type="molecule type" value="Genomic_DNA"/>
</dbReference>
<reference evidence="1 2" key="1">
    <citation type="journal article" date="2019" name="Sci. Rep.">
        <title>Orb-weaving spider Araneus ventricosus genome elucidates the spidroin gene catalogue.</title>
        <authorList>
            <person name="Kono N."/>
            <person name="Nakamura H."/>
            <person name="Ohtoshi R."/>
            <person name="Moran D.A.P."/>
            <person name="Shinohara A."/>
            <person name="Yoshida Y."/>
            <person name="Fujiwara M."/>
            <person name="Mori M."/>
            <person name="Tomita M."/>
            <person name="Arakawa K."/>
        </authorList>
    </citation>
    <scope>NUCLEOTIDE SEQUENCE [LARGE SCALE GENOMIC DNA]</scope>
</reference>
<dbReference type="AlphaFoldDB" id="A0A4Y1ZZA8"/>